<feature type="compositionally biased region" description="Low complexity" evidence="1">
    <location>
        <begin position="47"/>
        <end position="59"/>
    </location>
</feature>
<dbReference type="Pfam" id="PF00010">
    <property type="entry name" value="HLH"/>
    <property type="match status" value="1"/>
</dbReference>
<dbReference type="Proteomes" id="UP001165090">
    <property type="component" value="Unassembled WGS sequence"/>
</dbReference>
<evidence type="ECO:0000259" key="2">
    <source>
        <dbReference type="PROSITE" id="PS50888"/>
    </source>
</evidence>
<evidence type="ECO:0000313" key="3">
    <source>
        <dbReference type="EMBL" id="GLI62913.1"/>
    </source>
</evidence>
<organism evidence="3 4">
    <name type="scientific">Volvox africanus</name>
    <dbReference type="NCBI Taxonomy" id="51714"/>
    <lineage>
        <taxon>Eukaryota</taxon>
        <taxon>Viridiplantae</taxon>
        <taxon>Chlorophyta</taxon>
        <taxon>core chlorophytes</taxon>
        <taxon>Chlorophyceae</taxon>
        <taxon>CS clade</taxon>
        <taxon>Chlamydomonadales</taxon>
        <taxon>Volvocaceae</taxon>
        <taxon>Volvox</taxon>
    </lineage>
</organism>
<feature type="region of interest" description="Disordered" evidence="1">
    <location>
        <begin position="357"/>
        <end position="379"/>
    </location>
</feature>
<sequence>MAMQAALEEIMGVHTHDDVDADMHDIFYLLSSGPDSDGVSEPHAEALDSSTTQQDLSQQPGCTPEVFCLSGMIPVSCGISGLKIKQETPEAFGHIDVSESSRGCTSSSGGSDFTNTAAPVGSPIRAPSPSFFGSSMDVHLAPTAAGQGPYCQHVLPSLDSDPLPAATATVAASATLAVAQAALSESMPDHVLATTQSDSTDALYDIVQSKSCRSYGRSSVKKPPLSHSTIEKHRRDRINHLIEELGDMVPPLDARYRCEGADSAGLKRPKHAVLADVVARYRLLQAENDSLRRQLAIASLQPGGSGTGSGSSSASDSASGYGTGQPPQHRQSPPAVMQSTPTPARVVSASVPVAATTTSPTNAVSAAPDATASNPTAAATSPASIQSQCTLGPALQENAGAAPAATAATAATAAASVAASMPTPSVTPIGAGIAHSPAVAAAAVSSLLSHGAVSAPSCVQLQAALHFPLIKAAAAAAAAAVGTPVPGFMPIAVRGSSTAPASSGPCGLYGAAVTANGISASNGMSAPSTAMVPPLTAVMPPPPISITQPDAANPPADTVALPAPAPSHCMGGLSCPRECATPPIAVQPSVPHAIADAQNNAAATAPAVGHFPLTTSPSLDAPADVTDSSSTEIHVCRNNAAKCKLPTVTAAVATAAMPSSPTPGFGAPDALQVGLTPQGHLCSQYQPRRNPQRRASQSSPSLLPSHRPSSSIAPMPPSAAATGGDAAAATTSSWLVRVVCPPRKDLVPAACSALAEAGVNLRSARVTSAPGGRMALELEVSCEEGVHPRGMQVGHIQCAIHSALQASANSTAGSPEEGERDQDGEEDDGGAGAPGATAGVLGRPAASTRAICKKKRQRTWEGQLGHSGIH</sequence>
<dbReference type="PROSITE" id="PS50888">
    <property type="entry name" value="BHLH"/>
    <property type="match status" value="1"/>
</dbReference>
<dbReference type="SUPFAM" id="SSF47459">
    <property type="entry name" value="HLH, helix-loop-helix DNA-binding domain"/>
    <property type="match status" value="1"/>
</dbReference>
<reference evidence="3 4" key="1">
    <citation type="journal article" date="2023" name="IScience">
        <title>Expanded male sex-determining region conserved during the evolution of homothallism in the green alga Volvox.</title>
        <authorList>
            <person name="Yamamoto K."/>
            <person name="Matsuzaki R."/>
            <person name="Mahakham W."/>
            <person name="Heman W."/>
            <person name="Sekimoto H."/>
            <person name="Kawachi M."/>
            <person name="Minakuchi Y."/>
            <person name="Toyoda A."/>
            <person name="Nozaki H."/>
        </authorList>
    </citation>
    <scope>NUCLEOTIDE SEQUENCE [LARGE SCALE GENOMIC DNA]</scope>
    <source>
        <strain evidence="3 4">NIES-4468</strain>
    </source>
</reference>
<dbReference type="Gene3D" id="4.10.280.10">
    <property type="entry name" value="Helix-loop-helix DNA-binding domain"/>
    <property type="match status" value="1"/>
</dbReference>
<feature type="region of interest" description="Disordered" evidence="1">
    <location>
        <begin position="806"/>
        <end position="870"/>
    </location>
</feature>
<gene>
    <name evidence="3" type="primary">VA_PAR_034</name>
    <name evidence="3" type="ORF">VaNZ11_005752</name>
</gene>
<feature type="region of interest" description="Disordered" evidence="1">
    <location>
        <begin position="34"/>
        <end position="60"/>
    </location>
</feature>
<feature type="compositionally biased region" description="Acidic residues" evidence="1">
    <location>
        <begin position="816"/>
        <end position="829"/>
    </location>
</feature>
<proteinExistence type="predicted"/>
<dbReference type="SMART" id="SM00353">
    <property type="entry name" value="HLH"/>
    <property type="match status" value="1"/>
</dbReference>
<evidence type="ECO:0000256" key="1">
    <source>
        <dbReference type="SAM" id="MobiDB-lite"/>
    </source>
</evidence>
<feature type="compositionally biased region" description="Low complexity" evidence="1">
    <location>
        <begin position="310"/>
        <end position="320"/>
    </location>
</feature>
<keyword evidence="4" id="KW-1185">Reference proteome</keyword>
<feature type="region of interest" description="Disordered" evidence="1">
    <location>
        <begin position="681"/>
        <end position="725"/>
    </location>
</feature>
<feature type="region of interest" description="Disordered" evidence="1">
    <location>
        <begin position="95"/>
        <end position="118"/>
    </location>
</feature>
<dbReference type="InterPro" id="IPR011598">
    <property type="entry name" value="bHLH_dom"/>
</dbReference>
<dbReference type="InterPro" id="IPR036638">
    <property type="entry name" value="HLH_DNA-bd_sf"/>
</dbReference>
<feature type="region of interest" description="Disordered" evidence="1">
    <location>
        <begin position="300"/>
        <end position="344"/>
    </location>
</feature>
<feature type="domain" description="BHLH" evidence="2">
    <location>
        <begin position="222"/>
        <end position="284"/>
    </location>
</feature>
<dbReference type="EMBL" id="BSDZ01000014">
    <property type="protein sequence ID" value="GLI62913.1"/>
    <property type="molecule type" value="Genomic_DNA"/>
</dbReference>
<feature type="compositionally biased region" description="Low complexity" evidence="1">
    <location>
        <begin position="686"/>
        <end position="725"/>
    </location>
</feature>
<name>A0ABQ5RZ55_9CHLO</name>
<comment type="caution">
    <text evidence="3">The sequence shown here is derived from an EMBL/GenBank/DDBJ whole genome shotgun (WGS) entry which is preliminary data.</text>
</comment>
<accession>A0ABQ5RZ55</accession>
<protein>
    <recommendedName>
        <fullName evidence="2">BHLH domain-containing protein</fullName>
    </recommendedName>
</protein>
<feature type="compositionally biased region" description="Low complexity" evidence="1">
    <location>
        <begin position="98"/>
        <end position="111"/>
    </location>
</feature>
<evidence type="ECO:0000313" key="4">
    <source>
        <dbReference type="Proteomes" id="UP001165090"/>
    </source>
</evidence>